<feature type="domain" description="Chondroitin proteoglycan 4" evidence="1">
    <location>
        <begin position="433"/>
        <end position="525"/>
    </location>
</feature>
<keyword evidence="2" id="KW-1185">Reference proteome</keyword>
<dbReference type="WBParaSite" id="Hba_18760">
    <property type="protein sequence ID" value="Hba_18760"/>
    <property type="gene ID" value="Hba_18760"/>
</dbReference>
<name>A0A1I7XMN8_HETBA</name>
<evidence type="ECO:0000313" key="3">
    <source>
        <dbReference type="WBParaSite" id="Hba_18760"/>
    </source>
</evidence>
<protein>
    <submittedName>
        <fullName evidence="3">CPG4 domain-containing protein</fullName>
    </submittedName>
</protein>
<dbReference type="Proteomes" id="UP000095283">
    <property type="component" value="Unplaced"/>
</dbReference>
<dbReference type="Pfam" id="PF15481">
    <property type="entry name" value="CPG4"/>
    <property type="match status" value="1"/>
</dbReference>
<evidence type="ECO:0000259" key="1">
    <source>
        <dbReference type="Pfam" id="PF15481"/>
    </source>
</evidence>
<sequence length="715" mass="81189">MTCFSSYHNASQCIIRRQFEDCFDVTAYDIGMSGLQTLCLGREKELRRYETCLDENFNSVFHQCDQLCMFTKSLSDLSHQKNIRKLAKHGGGYKKFLQEIPYVCSSIGCLSSCIAHQLNEYCPSSGTIIIESLLNPFLRIIHLLNELGVSAKNAVHRQIPPQCYYLINEGKIRNISIGIAPSEEEQQQLKWGLSRINGSTLSLVNDSHILRPHNSEIEVQHEVQNSISLDQTLESSDYSGSSNLVPSTAAVFPSDYNSHDENLIVHELPIDQTLAKSNSFIPVYNTGYDSHDSGESVEIQDSYLDTFPRKVFNGRCIVLSFTDHIISLKTTFHHSPKFETLLFRKFPLFSIFYAFFPSTKTLNLQRSHQPISSTNQENTESIVKSDSFSIDKLLPYQINNFHESKSSHQSDRSLYSVFHVQEIGEKLDQIPPCQKACAKGLQNAIKLIIKSMNHVERYKELCKYAKRWSYNDTYACIAEEKKCGEEESFFETFTSGLKYMCVDQALAFNITIECIDAHASVVQSDGILSSLSGGTRQGSLIDADKVLLGERGSVINSHDDAATQMDYFRQLSSDLCMVSDCFLGCLRTKFNTRCDGSAGTLLSEVLVRPIASSQEKMSLFSPVLGVIVPEPCTFLYRMEKWRTMRNDEREYNTVQDTQKEYEDPEYFYGAIGQEEMRSQCSHTSIPSSAQRMVSMITVERSILRIKLLYLYYLLL</sequence>
<dbReference type="PANTHER" id="PTHR37442:SF2">
    <property type="entry name" value="CHONDROITIN PROTEOGLYCAN 4"/>
    <property type="match status" value="1"/>
</dbReference>
<dbReference type="PANTHER" id="PTHR37442">
    <property type="entry name" value="F18A1.7 PROTEIN-RELATED"/>
    <property type="match status" value="1"/>
</dbReference>
<accession>A0A1I7XMN8</accession>
<dbReference type="AlphaFoldDB" id="A0A1I7XMN8"/>
<dbReference type="InterPro" id="IPR029153">
    <property type="entry name" value="CPG4"/>
</dbReference>
<reference evidence="3" key="1">
    <citation type="submission" date="2016-11" db="UniProtKB">
        <authorList>
            <consortium name="WormBaseParasite"/>
        </authorList>
    </citation>
    <scope>IDENTIFICATION</scope>
</reference>
<proteinExistence type="predicted"/>
<organism evidence="2 3">
    <name type="scientific">Heterorhabditis bacteriophora</name>
    <name type="common">Entomopathogenic nematode worm</name>
    <dbReference type="NCBI Taxonomy" id="37862"/>
    <lineage>
        <taxon>Eukaryota</taxon>
        <taxon>Metazoa</taxon>
        <taxon>Ecdysozoa</taxon>
        <taxon>Nematoda</taxon>
        <taxon>Chromadorea</taxon>
        <taxon>Rhabditida</taxon>
        <taxon>Rhabditina</taxon>
        <taxon>Rhabditomorpha</taxon>
        <taxon>Strongyloidea</taxon>
        <taxon>Heterorhabditidae</taxon>
        <taxon>Heterorhabditis</taxon>
    </lineage>
</organism>
<evidence type="ECO:0000313" key="2">
    <source>
        <dbReference type="Proteomes" id="UP000095283"/>
    </source>
</evidence>
<dbReference type="InterPro" id="IPR053123">
    <property type="entry name" value="CPG4-like"/>
</dbReference>